<protein>
    <submittedName>
        <fullName evidence="1">Uncharacterized protein</fullName>
    </submittedName>
</protein>
<dbReference type="AlphaFoldDB" id="A0A369KKT9"/>
<proteinExistence type="predicted"/>
<evidence type="ECO:0000313" key="1">
    <source>
        <dbReference type="EMBL" id="RDB35241.1"/>
    </source>
</evidence>
<organism evidence="1 2">
    <name type="scientific">Spirobacillus cienkowskii</name>
    <dbReference type="NCBI Taxonomy" id="495820"/>
    <lineage>
        <taxon>Bacteria</taxon>
        <taxon>Pseudomonadati</taxon>
        <taxon>Bdellovibrionota</taxon>
        <taxon>Oligoflexia</taxon>
        <taxon>Silvanigrellales</taxon>
        <taxon>Spirobacillus</taxon>
    </lineage>
</organism>
<gene>
    <name evidence="1" type="ORF">DCC88_11165</name>
</gene>
<comment type="caution">
    <text evidence="1">The sequence shown here is derived from an EMBL/GenBank/DDBJ whole genome shotgun (WGS) entry which is preliminary data.</text>
</comment>
<dbReference type="EMBL" id="QOVW01000094">
    <property type="protein sequence ID" value="RDB35241.1"/>
    <property type="molecule type" value="Genomic_DNA"/>
</dbReference>
<keyword evidence="2" id="KW-1185">Reference proteome</keyword>
<sequence length="79" mass="9368">MNKYIPELFFVIKYNVFTKTKLSKNLKFLNIKNKISNHKKGNVEIKKVKILLMTLLDKIINLDQILKNPLFLNLNKGFF</sequence>
<accession>A0A369KKT9</accession>
<name>A0A369KKT9_9BACT</name>
<reference evidence="1" key="1">
    <citation type="submission" date="2018-04" db="EMBL/GenBank/DDBJ databases">
        <title>Draft genome sequence of the Candidatus Spirobacillus cienkowskii, a pathogen of freshwater Daphnia species, reconstructed from hemolymph metagenomic reads.</title>
        <authorList>
            <person name="Bresciani L."/>
            <person name="Lemos L.N."/>
            <person name="Wale N."/>
            <person name="Lin J.Y."/>
            <person name="Fernandes G.R."/>
            <person name="Duffy M.A."/>
            <person name="Rodrigues J.M."/>
        </authorList>
    </citation>
    <scope>NUCLEOTIDE SEQUENCE [LARGE SCALE GENOMIC DNA]</scope>
    <source>
        <strain evidence="1">Binning01</strain>
    </source>
</reference>
<dbReference type="Proteomes" id="UP000253934">
    <property type="component" value="Unassembled WGS sequence"/>
</dbReference>
<evidence type="ECO:0000313" key="2">
    <source>
        <dbReference type="Proteomes" id="UP000253934"/>
    </source>
</evidence>